<organism evidence="6 7">
    <name type="scientific">Bodo saltans</name>
    <name type="common">Flagellated protozoan</name>
    <dbReference type="NCBI Taxonomy" id="75058"/>
    <lineage>
        <taxon>Eukaryota</taxon>
        <taxon>Discoba</taxon>
        <taxon>Euglenozoa</taxon>
        <taxon>Kinetoplastea</taxon>
        <taxon>Metakinetoplastina</taxon>
        <taxon>Eubodonida</taxon>
        <taxon>Bodonidae</taxon>
        <taxon>Bodo</taxon>
    </lineage>
</organism>
<feature type="compositionally biased region" description="Acidic residues" evidence="3">
    <location>
        <begin position="178"/>
        <end position="188"/>
    </location>
</feature>
<dbReference type="Gene3D" id="3.30.2410.10">
    <property type="entry name" value="Hect, E3 ligase catalytic domain"/>
    <property type="match status" value="1"/>
</dbReference>
<feature type="region of interest" description="Disordered" evidence="3">
    <location>
        <begin position="152"/>
        <end position="237"/>
    </location>
</feature>
<dbReference type="CDD" id="cd11709">
    <property type="entry name" value="SPRY"/>
    <property type="match status" value="2"/>
</dbReference>
<dbReference type="GO" id="GO:0005737">
    <property type="term" value="C:cytoplasm"/>
    <property type="evidence" value="ECO:0007669"/>
    <property type="project" value="TreeGrafter"/>
</dbReference>
<proteinExistence type="predicted"/>
<name>A0A0S4INW6_BODSA</name>
<evidence type="ECO:0008006" key="8">
    <source>
        <dbReference type="Google" id="ProtNLM"/>
    </source>
</evidence>
<accession>A0A0S4INW6</accession>
<dbReference type="GO" id="GO:0004842">
    <property type="term" value="F:ubiquitin-protein transferase activity"/>
    <property type="evidence" value="ECO:0007669"/>
    <property type="project" value="InterPro"/>
</dbReference>
<evidence type="ECO:0000256" key="1">
    <source>
        <dbReference type="ARBA" id="ARBA00022786"/>
    </source>
</evidence>
<gene>
    <name evidence="6" type="ORF">BSAL_57630</name>
</gene>
<dbReference type="InterPro" id="IPR013320">
    <property type="entry name" value="ConA-like_dom_sf"/>
</dbReference>
<dbReference type="InterPro" id="IPR042469">
    <property type="entry name" value="HECTD3"/>
</dbReference>
<reference evidence="7" key="1">
    <citation type="submission" date="2015-09" db="EMBL/GenBank/DDBJ databases">
        <authorList>
            <consortium name="Pathogen Informatics"/>
        </authorList>
    </citation>
    <scope>NUCLEOTIDE SEQUENCE [LARGE SCALE GENOMIC DNA]</scope>
    <source>
        <strain evidence="7">Lake Konstanz</strain>
    </source>
</reference>
<dbReference type="Proteomes" id="UP000051952">
    <property type="component" value="Unassembled WGS sequence"/>
</dbReference>
<feature type="region of interest" description="Disordered" evidence="3">
    <location>
        <begin position="2163"/>
        <end position="2194"/>
    </location>
</feature>
<sequence>MASRYDLASVPDGLLDPTSQRLHVRSTAQAMVAAAVGGQFPPHLLSRAGSGGGALANELAILTSTLPGSMVGGYGSAGQSSSSTEASSYASFLRAMGPAPSSSTSSRYPQYGSTLLPTAASTTPNGISRAGLRVPMVVILLDKEAGLNVPVPSLEQPHSRQSASAAAAASRRVVGDVASDDSSLDDDDIHARGDNNDHSNMFPLKPWPPVGGASPRAATTLASSSSSSPTGRSHPYHNVPSSAGITFGLAMYVHDTVSHAELGEPFSIPQQWEKHKCTSVFRRLIALVNGAGQPVLSIDFVNDRLVANIRTSTSSTTSDGEQATHVSLPLLPLSTADCVDRWTTLTFCLTHHEILGYRDGELVAALSLDEAEVPWLRSGEGDVVAVGSDDDDDGGSKIVSITVGQWAPLLSANNQQDTSIEECANHDKTPISVKNVRLWSTALPKHILRNSYDAAIALGLDSAHGYAKPVLSFLCNEGTGDCVKSDDGRWSMALIGEGAVWAPQLPFSSSTSTSGPMALIGEGAVWAPQLPFSSSTSTTMTLELDIEQSRAAQQPHTADGVHPLPGCDSSATLAANLSLPSADERDGHWASLPKQHDPDDVLLDFLVPRKELLAHYSALETSHLHVVTHTLMSSLIAHDARRCVLNTIATIMSARNDLYLATPHAIEQFQMLRLDSNNGGCGCGLEVGGGSDVNNAHTLNAIVQCENTVTMASNLVRYNNGPYIPRNQILTITRFCNAMLTTSLKQVQLLPDLQQDILRSFMSDALDTISSSSTSSSHGNSGLSSDQTEVFDVEIFYTALGANADCQLHPFSVMNGGNGWISFEVPRGMENLFLFADKQQKNSMAKFPDAQGSWPDTELSVAAAAAAAAAIAAATTSASSTSPFPSALWCYAKPNASMKASPARFRVRVPSHRPTVGHLCLQLLCEISLKQSTQQLTLTTTTTSPTTPLPSAPLPPVLFDARVLSLFAALIRDHRGDRRIACLVTFTHILLLIREHAACVSKASAPFPIHDRCPLHILLDRFNTFHFQTERRNASHPASVFMMSGAAVFPPVSRRVAELLATAVQVNAEWRGGEQHQTARDVMHSTWNRLLELQRAAAVLTPTSDATPPPAVSQGLAVGLSRVTLGASLAPSIQHASSSSVTWRKRSRGVWFVSCDRAWQTARSNVGLTRGRWYFEARLPPNGSHISVGLVSNAFQGVVEATSSTLGHCGSSWGFDGSRNSRWHNGIRNEFSSNPRIKWKGRDVIGLLMDLESGTLSCTHNGKPVSIGYDNVFVGSVNTCFYPAVSFTSSGCDVNFGGAPFVYDLPLGYLPVDVNLFMHPRAGILPLAAAIATIEIAEWSTKEKKMNPPLPFLLQSCDDAQSQHSSADVNLHQQQSRQGSAEVSFIQVSDRKKRCFDCEMRTGESAACLVRGTAVITLPSSSSSTMSPSSQGRWYFEIGIHGEGAVQLGWAAAPFNQRSIGEDALSWGIEGNRMLARHNRHNRSLGRHPWKDGDVIGCFLDLLPPTTTTSTTVTSPEDIVACIGYTINGQPLRDLHDSTSNGTMFQIKRHVLGTSGGAGLSLVPVIQLEPSTILNVFTDACDLNFLPATFSPLGSGDYSRSALARWIQQPIRASATLPPTTTMSQLSSSQLEQFSQAISRMHDLSSYSHTTWSTRDVVSLHVASMQNAILNEAGTRASHNELETLIRWSLTIEGLLRDVGNLAAPWDNHLAGIPPSTNHTFTLPSAVTQLLQTVASPVVALDTLHLYMTSTNRSINEHVKLTLNRRKAHAIINPTVGGGDVTTADRLRGSLFGQLVSLVGKKPSTLFKTGKKLWSVSFAGEGADDVGGPYREALSEVSAELLNSSLALFVPSSNQTSGQGPYQDRFTVNPSLSSPLSLNLYTFLGRLMGGCLRSGEVLPLSLPPTFWIRLVNGSTNGLNSTTASLSFVDEHVAQSLLQIDGTYLDVDTPVVTDVTGKERLLYHSTSQASTIVTTHTTVSATASDAAALAYRALVAEFRVQVEGSDAWDAIAQGFYQVVPAFAIRSFKWHELEQSVCGQSDIDVEQLMSTVRLDGLKPTDRRIEFLKNILIQFTTHERALFLRFVTGRERQSFGLRLKLMPSTHHSSSSDELYDDAHLPHASTCFFWLSLPNYSSQEVMKSKLLFAINQCHDIDADFRVRNTDLEDDQGEDGQPTVAVREQDDEEEEFEDYHHLL</sequence>
<evidence type="ECO:0000256" key="2">
    <source>
        <dbReference type="PROSITE-ProRule" id="PRU00104"/>
    </source>
</evidence>
<evidence type="ECO:0000313" key="6">
    <source>
        <dbReference type="EMBL" id="CUE95151.1"/>
    </source>
</evidence>
<dbReference type="SMART" id="SM00119">
    <property type="entry name" value="HECTc"/>
    <property type="match status" value="1"/>
</dbReference>
<protein>
    <recommendedName>
        <fullName evidence="8">B30.2/SPRY domain-containing protein</fullName>
    </recommendedName>
</protein>
<dbReference type="InterPro" id="IPR035983">
    <property type="entry name" value="Hect_E3_ubiquitin_ligase"/>
</dbReference>
<feature type="compositionally biased region" description="Low complexity" evidence="3">
    <location>
        <begin position="213"/>
        <end position="233"/>
    </location>
</feature>
<keyword evidence="1 2" id="KW-0833">Ubl conjugation pathway</keyword>
<dbReference type="InterPro" id="IPR001870">
    <property type="entry name" value="B30.2/SPRY"/>
</dbReference>
<dbReference type="PROSITE" id="PS50188">
    <property type="entry name" value="B302_SPRY"/>
    <property type="match status" value="2"/>
</dbReference>
<dbReference type="OrthoDB" id="239701at2759"/>
<dbReference type="Gene3D" id="3.90.1750.10">
    <property type="entry name" value="Hect, E3 ligase catalytic domains"/>
    <property type="match status" value="1"/>
</dbReference>
<dbReference type="PANTHER" id="PTHR46654:SF2">
    <property type="entry name" value="UBIQUITIN-PROTEIN LIGASE"/>
    <property type="match status" value="1"/>
</dbReference>
<dbReference type="PROSITE" id="PS50237">
    <property type="entry name" value="HECT"/>
    <property type="match status" value="1"/>
</dbReference>
<dbReference type="PANTHER" id="PTHR46654">
    <property type="entry name" value="E3 UBIQUITIN-PROTEIN LIGASE HECTD3"/>
    <property type="match status" value="1"/>
</dbReference>
<dbReference type="SUPFAM" id="SSF49899">
    <property type="entry name" value="Concanavalin A-like lectins/glucanases"/>
    <property type="match status" value="2"/>
</dbReference>
<feature type="active site" description="Glycyl thioester intermediate" evidence="2">
    <location>
        <position position="2123"/>
    </location>
</feature>
<evidence type="ECO:0000259" key="5">
    <source>
        <dbReference type="PROSITE" id="PS50237"/>
    </source>
</evidence>
<dbReference type="InterPro" id="IPR003877">
    <property type="entry name" value="SPRY_dom"/>
</dbReference>
<feature type="domain" description="B30.2/SPRY" evidence="4">
    <location>
        <begin position="1363"/>
        <end position="1552"/>
    </location>
</feature>
<dbReference type="Pfam" id="PF00622">
    <property type="entry name" value="SPRY"/>
    <property type="match status" value="2"/>
</dbReference>
<dbReference type="Gene3D" id="3.30.2160.10">
    <property type="entry name" value="Hect, E3 ligase catalytic domain"/>
    <property type="match status" value="1"/>
</dbReference>
<feature type="domain" description="B30.2/SPRY" evidence="4">
    <location>
        <begin position="1107"/>
        <end position="1301"/>
    </location>
</feature>
<dbReference type="InterPro" id="IPR043136">
    <property type="entry name" value="B30.2/SPRY_sf"/>
</dbReference>
<dbReference type="SMART" id="SM00449">
    <property type="entry name" value="SPRY"/>
    <property type="match status" value="2"/>
</dbReference>
<dbReference type="InterPro" id="IPR000569">
    <property type="entry name" value="HECT_dom"/>
</dbReference>
<keyword evidence="7" id="KW-1185">Reference proteome</keyword>
<evidence type="ECO:0000259" key="4">
    <source>
        <dbReference type="PROSITE" id="PS50188"/>
    </source>
</evidence>
<evidence type="ECO:0000256" key="3">
    <source>
        <dbReference type="SAM" id="MobiDB-lite"/>
    </source>
</evidence>
<evidence type="ECO:0000313" key="7">
    <source>
        <dbReference type="Proteomes" id="UP000051952"/>
    </source>
</evidence>
<dbReference type="Pfam" id="PF00632">
    <property type="entry name" value="HECT"/>
    <property type="match status" value="1"/>
</dbReference>
<dbReference type="SUPFAM" id="SSF56204">
    <property type="entry name" value="Hect, E3 ligase catalytic domain"/>
    <property type="match status" value="1"/>
</dbReference>
<feature type="domain" description="HECT" evidence="5">
    <location>
        <begin position="1802"/>
        <end position="2159"/>
    </location>
</feature>
<dbReference type="VEuPathDB" id="TriTrypDB:BSAL_47130"/>
<feature type="compositionally biased region" description="Low complexity" evidence="3">
    <location>
        <begin position="159"/>
        <end position="177"/>
    </location>
</feature>
<dbReference type="Gene3D" id="2.60.120.920">
    <property type="match status" value="2"/>
</dbReference>
<dbReference type="EMBL" id="CYKH01000218">
    <property type="protein sequence ID" value="CUE95151.1"/>
    <property type="molecule type" value="Genomic_DNA"/>
</dbReference>